<feature type="compositionally biased region" description="Basic and acidic residues" evidence="1">
    <location>
        <begin position="69"/>
        <end position="78"/>
    </location>
</feature>
<evidence type="ECO:0000313" key="3">
    <source>
        <dbReference type="Proteomes" id="UP000233556"/>
    </source>
</evidence>
<gene>
    <name evidence="2" type="ORF">llap_12360</name>
</gene>
<proteinExistence type="predicted"/>
<dbReference type="AlphaFoldDB" id="A0A2I0TU68"/>
<protein>
    <submittedName>
        <fullName evidence="2">Uncharacterized protein</fullName>
    </submittedName>
</protein>
<evidence type="ECO:0000256" key="1">
    <source>
        <dbReference type="SAM" id="MobiDB-lite"/>
    </source>
</evidence>
<accession>A0A2I0TU68</accession>
<dbReference type="Proteomes" id="UP000233556">
    <property type="component" value="Unassembled WGS sequence"/>
</dbReference>
<dbReference type="OrthoDB" id="197206at2759"/>
<feature type="region of interest" description="Disordered" evidence="1">
    <location>
        <begin position="49"/>
        <end position="78"/>
    </location>
</feature>
<dbReference type="EMBL" id="KZ507189">
    <property type="protein sequence ID" value="PKU37337.1"/>
    <property type="molecule type" value="Genomic_DNA"/>
</dbReference>
<keyword evidence="3" id="KW-1185">Reference proteome</keyword>
<organism evidence="2 3">
    <name type="scientific">Limosa lapponica baueri</name>
    <dbReference type="NCBI Taxonomy" id="1758121"/>
    <lineage>
        <taxon>Eukaryota</taxon>
        <taxon>Metazoa</taxon>
        <taxon>Chordata</taxon>
        <taxon>Craniata</taxon>
        <taxon>Vertebrata</taxon>
        <taxon>Euteleostomi</taxon>
        <taxon>Archelosauria</taxon>
        <taxon>Archosauria</taxon>
        <taxon>Dinosauria</taxon>
        <taxon>Saurischia</taxon>
        <taxon>Theropoda</taxon>
        <taxon>Coelurosauria</taxon>
        <taxon>Aves</taxon>
        <taxon>Neognathae</taxon>
        <taxon>Neoaves</taxon>
        <taxon>Charadriiformes</taxon>
        <taxon>Scolopacidae</taxon>
        <taxon>Limosa</taxon>
    </lineage>
</organism>
<name>A0A2I0TU68_LIMLA</name>
<sequence>MACKRHHVWLGSSCSGAKATAHENKIILKEKSVVVKQIAVPPGTTVSTASFSDDVPQPTAVASSPGSKDLIKGEDEEKKKKEKAEKKVLLLASFICEASLDIDSKLTDTGQRSAVLSLAYGIEMDIFSVSVYMLCTDMLCHVLFSSFGDRLRFSKVK</sequence>
<evidence type="ECO:0000313" key="2">
    <source>
        <dbReference type="EMBL" id="PKU37337.1"/>
    </source>
</evidence>
<reference evidence="3" key="2">
    <citation type="submission" date="2017-12" db="EMBL/GenBank/DDBJ databases">
        <title>Genome sequence of the Bar-tailed Godwit (Limosa lapponica baueri).</title>
        <authorList>
            <person name="Lima N.C.B."/>
            <person name="Parody-Merino A.M."/>
            <person name="Battley P.F."/>
            <person name="Fidler A.E."/>
            <person name="Prosdocimi F."/>
        </authorList>
    </citation>
    <scope>NUCLEOTIDE SEQUENCE [LARGE SCALE GENOMIC DNA]</scope>
</reference>
<reference evidence="3" key="1">
    <citation type="submission" date="2017-11" db="EMBL/GenBank/DDBJ databases">
        <authorList>
            <person name="Lima N.C."/>
            <person name="Parody-Merino A.M."/>
            <person name="Battley P.F."/>
            <person name="Fidler A.E."/>
            <person name="Prosdocimi F."/>
        </authorList>
    </citation>
    <scope>NUCLEOTIDE SEQUENCE [LARGE SCALE GENOMIC DNA]</scope>
</reference>